<reference evidence="3 4" key="1">
    <citation type="submission" date="2017-10" db="EMBL/GenBank/DDBJ databases">
        <title>Two draft genome sequences of Pusillimonas sp. strains isolated from a nitrate- and radionuclide-contaminated groundwater in Russia.</title>
        <authorList>
            <person name="Grouzdev D.S."/>
            <person name="Tourova T.P."/>
            <person name="Goeva M.A."/>
            <person name="Babich T.L."/>
            <person name="Sokolova D.S."/>
            <person name="Abdullin R."/>
            <person name="Poltaraus A.B."/>
            <person name="Toshchakov S.V."/>
            <person name="Nazina T.N."/>
        </authorList>
    </citation>
    <scope>NUCLEOTIDE SEQUENCE [LARGE SCALE GENOMIC DNA]</scope>
    <source>
        <strain evidence="3 4">JR1/69-3-13</strain>
    </source>
</reference>
<dbReference type="PANTHER" id="PTHR30203:SF24">
    <property type="entry name" value="BLR4935 PROTEIN"/>
    <property type="match status" value="1"/>
</dbReference>
<dbReference type="InterPro" id="IPR003423">
    <property type="entry name" value="OMP_efflux"/>
</dbReference>
<dbReference type="GO" id="GO:0015562">
    <property type="term" value="F:efflux transmembrane transporter activity"/>
    <property type="evidence" value="ECO:0007669"/>
    <property type="project" value="InterPro"/>
</dbReference>
<comment type="caution">
    <text evidence="3">The sequence shown here is derived from an EMBL/GenBank/DDBJ whole genome shotgun (WGS) entry which is preliminary data.</text>
</comment>
<dbReference type="PANTHER" id="PTHR30203">
    <property type="entry name" value="OUTER MEMBRANE CATION EFFLUX PROTEIN"/>
    <property type="match status" value="1"/>
</dbReference>
<dbReference type="EMBL" id="PDNW01000038">
    <property type="protein sequence ID" value="PLC47927.1"/>
    <property type="molecule type" value="Genomic_DNA"/>
</dbReference>
<dbReference type="Gene3D" id="1.20.1600.10">
    <property type="entry name" value="Outer membrane efflux proteins (OEP)"/>
    <property type="match status" value="1"/>
</dbReference>
<keyword evidence="4" id="KW-1185">Reference proteome</keyword>
<proteinExistence type="inferred from homology"/>
<accession>A0A2N4TYT4</accession>
<gene>
    <name evidence="3" type="ORF">CR159_20885</name>
</gene>
<name>A0A2N4TYT4_9BURK</name>
<feature type="chain" id="PRO_5014937184" evidence="2">
    <location>
        <begin position="23"/>
        <end position="421"/>
    </location>
</feature>
<sequence>MRSFLMIVGVAAAFCAPAPALAQPTSFYGTDNPTVHLEPASSLTLDQALELALSSNHSLSSARNLAASTDGIVTQAGVIPNPELSVEVEDTDRKSTRTTTSTLSVPIELGGKRAARIAAAELTRDVARSDLRGTRADVRSETVAAFFTVLVAQEQVALAASTVDIARGALRVAAQRVAAGKVPPLEANRAQVELANTELEQSMAANSLKIARQRLSSFWGNPSPVFTQAKGDVNTLPIRPPLDDLAAALASSPRLESARLAVERSRAQIQVERSKRYPDMTLSAGVARNNELGRNQTIVGVSIPLPFFDRNQGNLYEASMLAYKSRDDYQGAKVQLTTELQQAASEFDISKDSAQKFKSVILPTANQAYDTARKGFEAGKFGFTEVLDAQRTLFQARVRYLSVLSSAYQALAQIDQILGRK</sequence>
<dbReference type="SUPFAM" id="SSF56954">
    <property type="entry name" value="Outer membrane efflux proteins (OEP)"/>
    <property type="match status" value="1"/>
</dbReference>
<dbReference type="AlphaFoldDB" id="A0A2N4TYT4"/>
<dbReference type="Pfam" id="PF02321">
    <property type="entry name" value="OEP"/>
    <property type="match status" value="2"/>
</dbReference>
<evidence type="ECO:0000256" key="1">
    <source>
        <dbReference type="ARBA" id="ARBA00007613"/>
    </source>
</evidence>
<dbReference type="OrthoDB" id="9791261at2"/>
<organism evidence="3 4">
    <name type="scientific">Pollutimonas subterranea</name>
    <dbReference type="NCBI Taxonomy" id="2045210"/>
    <lineage>
        <taxon>Bacteria</taxon>
        <taxon>Pseudomonadati</taxon>
        <taxon>Pseudomonadota</taxon>
        <taxon>Betaproteobacteria</taxon>
        <taxon>Burkholderiales</taxon>
        <taxon>Alcaligenaceae</taxon>
        <taxon>Pollutimonas</taxon>
    </lineage>
</organism>
<dbReference type="InterPro" id="IPR010131">
    <property type="entry name" value="MdtP/NodT-like"/>
</dbReference>
<evidence type="ECO:0000313" key="4">
    <source>
        <dbReference type="Proteomes" id="UP000234190"/>
    </source>
</evidence>
<protein>
    <submittedName>
        <fullName evidence="3">Cobalt-zinc-cadmium resistance protein</fullName>
    </submittedName>
</protein>
<evidence type="ECO:0000313" key="3">
    <source>
        <dbReference type="EMBL" id="PLC47927.1"/>
    </source>
</evidence>
<evidence type="ECO:0000256" key="2">
    <source>
        <dbReference type="SAM" id="SignalP"/>
    </source>
</evidence>
<comment type="similarity">
    <text evidence="1">Belongs to the outer membrane factor (OMF) (TC 1.B.17) family.</text>
</comment>
<dbReference type="Proteomes" id="UP000234190">
    <property type="component" value="Unassembled WGS sequence"/>
</dbReference>
<keyword evidence="2" id="KW-0732">Signal</keyword>
<feature type="signal peptide" evidence="2">
    <location>
        <begin position="1"/>
        <end position="22"/>
    </location>
</feature>